<sequence>MFKVMNYKTDNVKKLAQSTYYTQHQDNRSRIQTLSREWPFLFKKVCLHTTKDLLVCFFSINPVRGTKVEWKKNKKVLSVNPRVLTLIADLADHEWI</sequence>
<comment type="caution">
    <text evidence="1">The sequence shown here is derived from an EMBL/GenBank/DDBJ whole genome shotgun (WGS) entry which is preliminary data.</text>
</comment>
<proteinExistence type="predicted"/>
<name>A0AAE0QQX2_9TELE</name>
<organism evidence="1 2">
    <name type="scientific">Hemibagrus guttatus</name>
    <dbReference type="NCBI Taxonomy" id="175788"/>
    <lineage>
        <taxon>Eukaryota</taxon>
        <taxon>Metazoa</taxon>
        <taxon>Chordata</taxon>
        <taxon>Craniata</taxon>
        <taxon>Vertebrata</taxon>
        <taxon>Euteleostomi</taxon>
        <taxon>Actinopterygii</taxon>
        <taxon>Neopterygii</taxon>
        <taxon>Teleostei</taxon>
        <taxon>Ostariophysi</taxon>
        <taxon>Siluriformes</taxon>
        <taxon>Bagridae</taxon>
        <taxon>Hemibagrus</taxon>
    </lineage>
</organism>
<protein>
    <submittedName>
        <fullName evidence="1">Uncharacterized protein</fullName>
    </submittedName>
</protein>
<evidence type="ECO:0000313" key="1">
    <source>
        <dbReference type="EMBL" id="KAK3529336.1"/>
    </source>
</evidence>
<dbReference type="Proteomes" id="UP001274896">
    <property type="component" value="Unassembled WGS sequence"/>
</dbReference>
<accession>A0AAE0QQX2</accession>
<reference evidence="1" key="1">
    <citation type="submission" date="2023-06" db="EMBL/GenBank/DDBJ databases">
        <title>Male Hemibagrus guttatus genome.</title>
        <authorList>
            <person name="Bian C."/>
        </authorList>
    </citation>
    <scope>NUCLEOTIDE SEQUENCE</scope>
    <source>
        <strain evidence="1">Male_cb2023</strain>
        <tissue evidence="1">Muscle</tissue>
    </source>
</reference>
<evidence type="ECO:0000313" key="2">
    <source>
        <dbReference type="Proteomes" id="UP001274896"/>
    </source>
</evidence>
<dbReference type="AlphaFoldDB" id="A0AAE0QQX2"/>
<gene>
    <name evidence="1" type="ORF">QTP70_029134</name>
</gene>
<dbReference type="EMBL" id="JAUCMX010000012">
    <property type="protein sequence ID" value="KAK3529336.1"/>
    <property type="molecule type" value="Genomic_DNA"/>
</dbReference>
<keyword evidence="2" id="KW-1185">Reference proteome</keyword>